<dbReference type="PANTHER" id="PTHR24567:SF28">
    <property type="entry name" value="LISTERIOLYSIN REGULATORY PROTEIN"/>
    <property type="match status" value="1"/>
</dbReference>
<dbReference type="InterPro" id="IPR014710">
    <property type="entry name" value="RmlC-like_jellyroll"/>
</dbReference>
<dbReference type="SUPFAM" id="SSF51206">
    <property type="entry name" value="cAMP-binding domain-like"/>
    <property type="match status" value="1"/>
</dbReference>
<dbReference type="PROSITE" id="PS00042">
    <property type="entry name" value="HTH_CRP_1"/>
    <property type="match status" value="1"/>
</dbReference>
<keyword evidence="3" id="KW-0804">Transcription</keyword>
<dbReference type="SMART" id="SM00100">
    <property type="entry name" value="cNMP"/>
    <property type="match status" value="1"/>
</dbReference>
<name>A0A4R3XZH2_9PROT</name>
<dbReference type="Pfam" id="PF13545">
    <property type="entry name" value="HTH_Crp_2"/>
    <property type="match status" value="1"/>
</dbReference>
<dbReference type="Pfam" id="PF00027">
    <property type="entry name" value="cNMP_binding"/>
    <property type="match status" value="1"/>
</dbReference>
<sequence length="240" mass="27005">MKAGNKKSKCINKVWEGRADCVNCSIKSQVLFSQIPEEKLNDMLVNIDNMTYPTGSVLYQSGETEGVVFTIRQGLVKLVRYLPNGTQRAVRLFGQGDVVGMEALLGQAYQHTAVVIRESKLCKIPLETIQLLKKEHPDLNQQIMLRFQKQLNEADRFITEFSTGTAEARLARLLLFLNSPNHGVSCDVVSREEMGEILGITTETASRIMADFKRRRIIFDVQEFGNNCDLAALRHIADDV</sequence>
<evidence type="ECO:0000259" key="5">
    <source>
        <dbReference type="PROSITE" id="PS51063"/>
    </source>
</evidence>
<evidence type="ECO:0000313" key="6">
    <source>
        <dbReference type="EMBL" id="TCV85185.1"/>
    </source>
</evidence>
<evidence type="ECO:0000259" key="4">
    <source>
        <dbReference type="PROSITE" id="PS50042"/>
    </source>
</evidence>
<dbReference type="GO" id="GO:0003700">
    <property type="term" value="F:DNA-binding transcription factor activity"/>
    <property type="evidence" value="ECO:0007669"/>
    <property type="project" value="InterPro"/>
</dbReference>
<feature type="domain" description="HTH crp-type" evidence="5">
    <location>
        <begin position="164"/>
        <end position="240"/>
    </location>
</feature>
<dbReference type="InterPro" id="IPR036390">
    <property type="entry name" value="WH_DNA-bd_sf"/>
</dbReference>
<dbReference type="InterPro" id="IPR012318">
    <property type="entry name" value="HTH_CRP"/>
</dbReference>
<dbReference type="PROSITE" id="PS51063">
    <property type="entry name" value="HTH_CRP_2"/>
    <property type="match status" value="1"/>
</dbReference>
<dbReference type="PROSITE" id="PS50042">
    <property type="entry name" value="CNMP_BINDING_3"/>
    <property type="match status" value="1"/>
</dbReference>
<organism evidence="6 7">
    <name type="scientific">Sulfurirhabdus autotrophica</name>
    <dbReference type="NCBI Taxonomy" id="1706046"/>
    <lineage>
        <taxon>Bacteria</taxon>
        <taxon>Pseudomonadati</taxon>
        <taxon>Pseudomonadota</taxon>
        <taxon>Betaproteobacteria</taxon>
        <taxon>Nitrosomonadales</taxon>
        <taxon>Sulfuricellaceae</taxon>
        <taxon>Sulfurirhabdus</taxon>
    </lineage>
</organism>
<dbReference type="InterPro" id="IPR018490">
    <property type="entry name" value="cNMP-bd_dom_sf"/>
</dbReference>
<dbReference type="PRINTS" id="PR00034">
    <property type="entry name" value="HTHCRP"/>
</dbReference>
<accession>A0A4R3XZH2</accession>
<reference evidence="6 7" key="1">
    <citation type="submission" date="2019-03" db="EMBL/GenBank/DDBJ databases">
        <title>Genomic Encyclopedia of Type Strains, Phase IV (KMG-IV): sequencing the most valuable type-strain genomes for metagenomic binning, comparative biology and taxonomic classification.</title>
        <authorList>
            <person name="Goeker M."/>
        </authorList>
    </citation>
    <scope>NUCLEOTIDE SEQUENCE [LARGE SCALE GENOMIC DNA]</scope>
    <source>
        <strain evidence="6 7">DSM 100309</strain>
    </source>
</reference>
<feature type="domain" description="Cyclic nucleotide-binding" evidence="4">
    <location>
        <begin position="31"/>
        <end position="150"/>
    </location>
</feature>
<proteinExistence type="predicted"/>
<dbReference type="EMBL" id="SMCO01000010">
    <property type="protein sequence ID" value="TCV85185.1"/>
    <property type="molecule type" value="Genomic_DNA"/>
</dbReference>
<keyword evidence="7" id="KW-1185">Reference proteome</keyword>
<dbReference type="SUPFAM" id="SSF46785">
    <property type="entry name" value="Winged helix' DNA-binding domain"/>
    <property type="match status" value="1"/>
</dbReference>
<evidence type="ECO:0000256" key="2">
    <source>
        <dbReference type="ARBA" id="ARBA00023125"/>
    </source>
</evidence>
<dbReference type="Proteomes" id="UP000295367">
    <property type="component" value="Unassembled WGS sequence"/>
</dbReference>
<dbReference type="InterPro" id="IPR036388">
    <property type="entry name" value="WH-like_DNA-bd_sf"/>
</dbReference>
<dbReference type="AlphaFoldDB" id="A0A4R3XZH2"/>
<dbReference type="CDD" id="cd00038">
    <property type="entry name" value="CAP_ED"/>
    <property type="match status" value="1"/>
</dbReference>
<protein>
    <submittedName>
        <fullName evidence="6">CRP-like cAMP-binding protein</fullName>
    </submittedName>
</protein>
<evidence type="ECO:0000256" key="1">
    <source>
        <dbReference type="ARBA" id="ARBA00023015"/>
    </source>
</evidence>
<keyword evidence="2" id="KW-0238">DNA-binding</keyword>
<dbReference type="GO" id="GO:0005829">
    <property type="term" value="C:cytosol"/>
    <property type="evidence" value="ECO:0007669"/>
    <property type="project" value="TreeGrafter"/>
</dbReference>
<dbReference type="PANTHER" id="PTHR24567">
    <property type="entry name" value="CRP FAMILY TRANSCRIPTIONAL REGULATORY PROTEIN"/>
    <property type="match status" value="1"/>
</dbReference>
<dbReference type="InterPro" id="IPR050397">
    <property type="entry name" value="Env_Response_Regulators"/>
</dbReference>
<dbReference type="GO" id="GO:0003677">
    <property type="term" value="F:DNA binding"/>
    <property type="evidence" value="ECO:0007669"/>
    <property type="project" value="UniProtKB-KW"/>
</dbReference>
<dbReference type="Gene3D" id="2.60.120.10">
    <property type="entry name" value="Jelly Rolls"/>
    <property type="match status" value="1"/>
</dbReference>
<evidence type="ECO:0000313" key="7">
    <source>
        <dbReference type="Proteomes" id="UP000295367"/>
    </source>
</evidence>
<evidence type="ECO:0000256" key="3">
    <source>
        <dbReference type="ARBA" id="ARBA00023163"/>
    </source>
</evidence>
<comment type="caution">
    <text evidence="6">The sequence shown here is derived from an EMBL/GenBank/DDBJ whole genome shotgun (WGS) entry which is preliminary data.</text>
</comment>
<keyword evidence="1" id="KW-0805">Transcription regulation</keyword>
<dbReference type="InterPro" id="IPR018335">
    <property type="entry name" value="Tscrpt_reg_HTH_Crp-type_CS"/>
</dbReference>
<dbReference type="InterPro" id="IPR000595">
    <property type="entry name" value="cNMP-bd_dom"/>
</dbReference>
<dbReference type="Gene3D" id="1.10.10.10">
    <property type="entry name" value="Winged helix-like DNA-binding domain superfamily/Winged helix DNA-binding domain"/>
    <property type="match status" value="1"/>
</dbReference>
<gene>
    <name evidence="6" type="ORF">EDC63_11074</name>
</gene>